<keyword evidence="3" id="KW-0813">Transport</keyword>
<feature type="transmembrane region" description="Helical" evidence="9">
    <location>
        <begin position="256"/>
        <end position="279"/>
    </location>
</feature>
<comment type="subcellular location">
    <subcellularLocation>
        <location evidence="1">Cell membrane</location>
        <topology evidence="1">Multi-pass membrane protein</topology>
    </subcellularLocation>
</comment>
<accession>A0A316UDE1</accession>
<evidence type="ECO:0000256" key="7">
    <source>
        <dbReference type="ARBA" id="ARBA00023136"/>
    </source>
</evidence>
<keyword evidence="7 9" id="KW-0472">Membrane</keyword>
<evidence type="ECO:0000256" key="2">
    <source>
        <dbReference type="ARBA" id="ARBA00008566"/>
    </source>
</evidence>
<dbReference type="GO" id="GO:0005886">
    <property type="term" value="C:plasma membrane"/>
    <property type="evidence" value="ECO:0007669"/>
    <property type="project" value="UniProtKB-SubCell"/>
</dbReference>
<feature type="compositionally biased region" description="Low complexity" evidence="8">
    <location>
        <begin position="471"/>
        <end position="481"/>
    </location>
</feature>
<feature type="transmembrane region" description="Helical" evidence="9">
    <location>
        <begin position="82"/>
        <end position="104"/>
    </location>
</feature>
<proteinExistence type="inferred from homology"/>
<evidence type="ECO:0000256" key="6">
    <source>
        <dbReference type="ARBA" id="ARBA00022989"/>
    </source>
</evidence>
<dbReference type="STRING" id="1684307.A0A316UDE1"/>
<feature type="compositionally biased region" description="Basic residues" evidence="8">
    <location>
        <begin position="482"/>
        <end position="504"/>
    </location>
</feature>
<dbReference type="InterPro" id="IPR004695">
    <property type="entry name" value="SLAC1/Mae1/Ssu1/TehA"/>
</dbReference>
<evidence type="ECO:0000256" key="8">
    <source>
        <dbReference type="SAM" id="MobiDB-lite"/>
    </source>
</evidence>
<feature type="region of interest" description="Disordered" evidence="8">
    <location>
        <begin position="23"/>
        <end position="68"/>
    </location>
</feature>
<dbReference type="Proteomes" id="UP000245942">
    <property type="component" value="Unassembled WGS sequence"/>
</dbReference>
<keyword evidence="4" id="KW-1003">Cell membrane</keyword>
<dbReference type="InterPro" id="IPR038665">
    <property type="entry name" value="Voltage-dep_anion_channel_sf"/>
</dbReference>
<feature type="transmembrane region" description="Helical" evidence="9">
    <location>
        <begin position="187"/>
        <end position="210"/>
    </location>
</feature>
<keyword evidence="6 9" id="KW-1133">Transmembrane helix</keyword>
<evidence type="ECO:0000313" key="11">
    <source>
        <dbReference type="Proteomes" id="UP000245942"/>
    </source>
</evidence>
<feature type="transmembrane region" description="Helical" evidence="9">
    <location>
        <begin position="116"/>
        <end position="137"/>
    </location>
</feature>
<name>A0A316UDE1_9BASI</name>
<evidence type="ECO:0000256" key="5">
    <source>
        <dbReference type="ARBA" id="ARBA00022692"/>
    </source>
</evidence>
<feature type="transmembrane region" description="Helical" evidence="9">
    <location>
        <begin position="157"/>
        <end position="181"/>
    </location>
</feature>
<protein>
    <recommendedName>
        <fullName evidence="12">C4-dicarboxylate transporter/malic acid transport protein</fullName>
    </recommendedName>
</protein>
<dbReference type="RefSeq" id="XP_025350427.1">
    <property type="nucleotide sequence ID" value="XM_025494811.1"/>
</dbReference>
<evidence type="ECO:0000256" key="9">
    <source>
        <dbReference type="SAM" id="Phobius"/>
    </source>
</evidence>
<dbReference type="GeneID" id="37016545"/>
<feature type="transmembrane region" description="Helical" evidence="9">
    <location>
        <begin position="345"/>
        <end position="372"/>
    </location>
</feature>
<dbReference type="AlphaFoldDB" id="A0A316UDE1"/>
<dbReference type="Pfam" id="PF03595">
    <property type="entry name" value="SLAC1"/>
    <property type="match status" value="1"/>
</dbReference>
<organism evidence="10 11">
    <name type="scientific">Pseudomicrostroma glucosiphilum</name>
    <dbReference type="NCBI Taxonomy" id="1684307"/>
    <lineage>
        <taxon>Eukaryota</taxon>
        <taxon>Fungi</taxon>
        <taxon>Dikarya</taxon>
        <taxon>Basidiomycota</taxon>
        <taxon>Ustilaginomycotina</taxon>
        <taxon>Exobasidiomycetes</taxon>
        <taxon>Microstromatales</taxon>
        <taxon>Microstromatales incertae sedis</taxon>
        <taxon>Pseudomicrostroma</taxon>
    </lineage>
</organism>
<gene>
    <name evidence="10" type="ORF">BCV69DRAFT_310738</name>
</gene>
<dbReference type="InterPro" id="IPR051629">
    <property type="entry name" value="Sulfite_efflux_TDT"/>
</dbReference>
<feature type="transmembrane region" description="Helical" evidence="9">
    <location>
        <begin position="411"/>
        <end position="430"/>
    </location>
</feature>
<keyword evidence="11" id="KW-1185">Reference proteome</keyword>
<dbReference type="FunFam" id="1.50.10.150:FF:000004">
    <property type="entry name" value="Malic acid transporter"/>
    <property type="match status" value="1"/>
</dbReference>
<evidence type="ECO:0000313" key="10">
    <source>
        <dbReference type="EMBL" id="PWN23267.1"/>
    </source>
</evidence>
<evidence type="ECO:0008006" key="12">
    <source>
        <dbReference type="Google" id="ProtNLM"/>
    </source>
</evidence>
<dbReference type="Gene3D" id="1.50.10.150">
    <property type="entry name" value="Voltage-dependent anion channel"/>
    <property type="match status" value="1"/>
</dbReference>
<dbReference type="GO" id="GO:0000319">
    <property type="term" value="F:sulfite transmembrane transporter activity"/>
    <property type="evidence" value="ECO:0007669"/>
    <property type="project" value="TreeGrafter"/>
</dbReference>
<dbReference type="EMBL" id="KZ819322">
    <property type="protein sequence ID" value="PWN23267.1"/>
    <property type="molecule type" value="Genomic_DNA"/>
</dbReference>
<comment type="similarity">
    <text evidence="2">Belongs to the tellurite-resistance/dicarboxylate transporter (TDT) family.</text>
</comment>
<dbReference type="PANTHER" id="PTHR31686:SF1">
    <property type="entry name" value="SULFITE EFFLUX PUMP SSU1"/>
    <property type="match status" value="1"/>
</dbReference>
<dbReference type="PANTHER" id="PTHR31686">
    <property type="match status" value="1"/>
</dbReference>
<keyword evidence="5 9" id="KW-0812">Transmembrane</keyword>
<dbReference type="OrthoDB" id="1099at2759"/>
<evidence type="ECO:0000256" key="3">
    <source>
        <dbReference type="ARBA" id="ARBA00022448"/>
    </source>
</evidence>
<feature type="transmembrane region" description="Helical" evidence="9">
    <location>
        <begin position="222"/>
        <end position="244"/>
    </location>
</feature>
<feature type="region of interest" description="Disordered" evidence="8">
    <location>
        <begin position="470"/>
        <end position="504"/>
    </location>
</feature>
<feature type="transmembrane region" description="Helical" evidence="9">
    <location>
        <begin position="291"/>
        <end position="310"/>
    </location>
</feature>
<sequence length="504" mass="55281">MTSPLRRMATVREDIESQAVTLAPSDEFADYEPPRAIKHEVEQQTRGRPGAPPPGQTALKAPAKGEKATSSSRLKTLIRHTVLNFTPSWFSVNMGTGIVSILLWSLPYQFNGLRTISNIIFVLNIVLFILFVSLSLARYIVWPKLFKLMLFHPSQSLFLGTFAMGFTTIVNMCALSAAPAWGHGFVIFTWTLWWIEAAVSILICIGLPFLQFTRHKQKLDGITAVWLLPVVSTIVAGSSGGIVAEILSPSQARLTLTVSWIMLGTGLPMAFILMALYYLRLAIYKLPPSALIISGFLPLGPCGQGAFGLMKLSSVLWKLSKITGQSLAGQSAATVADADVMATSIYAVSVIAALVLWGLGLVWLVLAVSLFIDLWWVSELKFNLGWWGLTFPLGVFASATLQLGLELDSGAFRIIGTILSLIVVLLWMAVSAMTLAKVCKGELFHSPCLAEHMGSLKEKMPDARLYTYEPRQSPRLPLRSLSRSRSRTVSRSRGPRGRRGRSVE</sequence>
<evidence type="ECO:0000256" key="1">
    <source>
        <dbReference type="ARBA" id="ARBA00004651"/>
    </source>
</evidence>
<dbReference type="CDD" id="cd09318">
    <property type="entry name" value="TDT_SSU1"/>
    <property type="match status" value="1"/>
</dbReference>
<feature type="compositionally biased region" description="Basic and acidic residues" evidence="8">
    <location>
        <begin position="32"/>
        <end position="45"/>
    </location>
</feature>
<reference evidence="10 11" key="1">
    <citation type="journal article" date="2018" name="Mol. Biol. Evol.">
        <title>Broad Genomic Sampling Reveals a Smut Pathogenic Ancestry of the Fungal Clade Ustilaginomycotina.</title>
        <authorList>
            <person name="Kijpornyongpan T."/>
            <person name="Mondo S.J."/>
            <person name="Barry K."/>
            <person name="Sandor L."/>
            <person name="Lee J."/>
            <person name="Lipzen A."/>
            <person name="Pangilinan J."/>
            <person name="LaButti K."/>
            <person name="Hainaut M."/>
            <person name="Henrissat B."/>
            <person name="Grigoriev I.V."/>
            <person name="Spatafora J.W."/>
            <person name="Aime M.C."/>
        </authorList>
    </citation>
    <scope>NUCLEOTIDE SEQUENCE [LARGE SCALE GENOMIC DNA]</scope>
    <source>
        <strain evidence="10 11">MCA 4718</strain>
    </source>
</reference>
<evidence type="ECO:0000256" key="4">
    <source>
        <dbReference type="ARBA" id="ARBA00022475"/>
    </source>
</evidence>
<feature type="transmembrane region" description="Helical" evidence="9">
    <location>
        <begin position="384"/>
        <end position="405"/>
    </location>
</feature>